<protein>
    <submittedName>
        <fullName evidence="1">Uncharacterized protein</fullName>
    </submittedName>
</protein>
<name>A0AAW2WBK4_9LAMI</name>
<reference evidence="1" key="2">
    <citation type="journal article" date="2024" name="Plant">
        <title>Genomic evolution and insights into agronomic trait innovations of Sesamum species.</title>
        <authorList>
            <person name="Miao H."/>
            <person name="Wang L."/>
            <person name="Qu L."/>
            <person name="Liu H."/>
            <person name="Sun Y."/>
            <person name="Le M."/>
            <person name="Wang Q."/>
            <person name="Wei S."/>
            <person name="Zheng Y."/>
            <person name="Lin W."/>
            <person name="Duan Y."/>
            <person name="Cao H."/>
            <person name="Xiong S."/>
            <person name="Wang X."/>
            <person name="Wei L."/>
            <person name="Li C."/>
            <person name="Ma Q."/>
            <person name="Ju M."/>
            <person name="Zhao R."/>
            <person name="Li G."/>
            <person name="Mu C."/>
            <person name="Tian Q."/>
            <person name="Mei H."/>
            <person name="Zhang T."/>
            <person name="Gao T."/>
            <person name="Zhang H."/>
        </authorList>
    </citation>
    <scope>NUCLEOTIDE SEQUENCE</scope>
    <source>
        <strain evidence="1">KEN1</strain>
    </source>
</reference>
<accession>A0AAW2WBK4</accession>
<sequence length="93" mass="9907">MVSQIVSRSIGILLGTKKNKDASVQRNLEVEAKWGHGQANATTTGKLVEGTSSGGIPGLSPEQFQKLLNILDHSSDGTKRLSGRYLKDVGWSG</sequence>
<reference evidence="1" key="1">
    <citation type="submission" date="2020-06" db="EMBL/GenBank/DDBJ databases">
        <authorList>
            <person name="Li T."/>
            <person name="Hu X."/>
            <person name="Zhang T."/>
            <person name="Song X."/>
            <person name="Zhang H."/>
            <person name="Dai N."/>
            <person name="Sheng W."/>
            <person name="Hou X."/>
            <person name="Wei L."/>
        </authorList>
    </citation>
    <scope>NUCLEOTIDE SEQUENCE</scope>
    <source>
        <strain evidence="1">KEN1</strain>
        <tissue evidence="1">Leaf</tissue>
    </source>
</reference>
<comment type="caution">
    <text evidence="1">The sequence shown here is derived from an EMBL/GenBank/DDBJ whole genome shotgun (WGS) entry which is preliminary data.</text>
</comment>
<evidence type="ECO:0000313" key="1">
    <source>
        <dbReference type="EMBL" id="KAL0439003.1"/>
    </source>
</evidence>
<dbReference type="EMBL" id="JACGWN010000008">
    <property type="protein sequence ID" value="KAL0439003.1"/>
    <property type="molecule type" value="Genomic_DNA"/>
</dbReference>
<dbReference type="AlphaFoldDB" id="A0AAW2WBK4"/>
<gene>
    <name evidence="1" type="ORF">Slati_2383300</name>
</gene>
<organism evidence="1">
    <name type="scientific">Sesamum latifolium</name>
    <dbReference type="NCBI Taxonomy" id="2727402"/>
    <lineage>
        <taxon>Eukaryota</taxon>
        <taxon>Viridiplantae</taxon>
        <taxon>Streptophyta</taxon>
        <taxon>Embryophyta</taxon>
        <taxon>Tracheophyta</taxon>
        <taxon>Spermatophyta</taxon>
        <taxon>Magnoliopsida</taxon>
        <taxon>eudicotyledons</taxon>
        <taxon>Gunneridae</taxon>
        <taxon>Pentapetalae</taxon>
        <taxon>asterids</taxon>
        <taxon>lamiids</taxon>
        <taxon>Lamiales</taxon>
        <taxon>Pedaliaceae</taxon>
        <taxon>Sesamum</taxon>
    </lineage>
</organism>
<proteinExistence type="predicted"/>